<reference evidence="1 2" key="1">
    <citation type="submission" date="2015-11" db="EMBL/GenBank/DDBJ databases">
        <authorList>
            <person name="Sahl J."/>
            <person name="Wagner D."/>
            <person name="Keim P."/>
        </authorList>
    </citation>
    <scope>NUCLEOTIDE SEQUENCE [LARGE SCALE GENOMIC DNA]</scope>
    <source>
        <strain evidence="1 2">BDU18</strain>
    </source>
</reference>
<comment type="caution">
    <text evidence="1">The sequence shown here is derived from an EMBL/GenBank/DDBJ whole genome shotgun (WGS) entry which is preliminary data.</text>
</comment>
<keyword evidence="2" id="KW-1185">Reference proteome</keyword>
<name>A0ABR5T891_9BURK</name>
<evidence type="ECO:0000313" key="2">
    <source>
        <dbReference type="Proteomes" id="UP000070255"/>
    </source>
</evidence>
<organism evidence="1 2">
    <name type="scientific">Burkholderia savannae</name>
    <dbReference type="NCBI Taxonomy" id="1637837"/>
    <lineage>
        <taxon>Bacteria</taxon>
        <taxon>Pseudomonadati</taxon>
        <taxon>Pseudomonadota</taxon>
        <taxon>Betaproteobacteria</taxon>
        <taxon>Burkholderiales</taxon>
        <taxon>Burkholderiaceae</taxon>
        <taxon>Burkholderia</taxon>
        <taxon>pseudomallei group</taxon>
    </lineage>
</organism>
<sequence length="146" mass="16368">MMEAAVTVNTNDDIEVLMLEYAQLYRRTRVVRGYVDMNLDQVVAYAVIDMRNSLKLSGDPLALLRDEVAFQKECLERLEAANNTQVSTVAKHRVTITEVVRYTVDLAEEDSELAGWRAERMLLEQGGAAFSIVVAERTADVQSINA</sequence>
<protein>
    <submittedName>
        <fullName evidence="1">Uncharacterized protein</fullName>
    </submittedName>
</protein>
<gene>
    <name evidence="1" type="ORF">WS72_19310</name>
</gene>
<dbReference type="Proteomes" id="UP000070255">
    <property type="component" value="Unassembled WGS sequence"/>
</dbReference>
<accession>A0ABR5T891</accession>
<proteinExistence type="predicted"/>
<dbReference type="EMBL" id="LNJQ01000003">
    <property type="protein sequence ID" value="KWZ39557.1"/>
    <property type="molecule type" value="Genomic_DNA"/>
</dbReference>
<evidence type="ECO:0000313" key="1">
    <source>
        <dbReference type="EMBL" id="KWZ39557.1"/>
    </source>
</evidence>